<evidence type="ECO:0000313" key="1">
    <source>
        <dbReference type="EMBL" id="KAJ7308617.1"/>
    </source>
</evidence>
<accession>A0AAD7EAZ3</accession>
<dbReference type="Proteomes" id="UP001218218">
    <property type="component" value="Unassembled WGS sequence"/>
</dbReference>
<sequence>VSNIFTAGVRTTGRVEGENRINRMIGGPKNTFLQLFEGLDERSQDQPTKDLIQIRQVSRPIFSQMIRDYAGPFAVQTCFKQMQDSLFYSTEVVQRPNEVESWHMLNTFNNEKAHISVKWLIQLVTKRGLSVRHLLLVKHESTGASHYIAILLDGWYICDCCMPSNLGIPCRHFFRAWIDVQNLPFHISLIHPRSVFDILCILSSDKIFPQMVSGSWSSR</sequence>
<organism evidence="1 2">
    <name type="scientific">Mycena albidolilacea</name>
    <dbReference type="NCBI Taxonomy" id="1033008"/>
    <lineage>
        <taxon>Eukaryota</taxon>
        <taxon>Fungi</taxon>
        <taxon>Dikarya</taxon>
        <taxon>Basidiomycota</taxon>
        <taxon>Agaricomycotina</taxon>
        <taxon>Agaricomycetes</taxon>
        <taxon>Agaricomycetidae</taxon>
        <taxon>Agaricales</taxon>
        <taxon>Marasmiineae</taxon>
        <taxon>Mycenaceae</taxon>
        <taxon>Mycena</taxon>
    </lineage>
</organism>
<evidence type="ECO:0008006" key="3">
    <source>
        <dbReference type="Google" id="ProtNLM"/>
    </source>
</evidence>
<dbReference type="EMBL" id="JARIHO010000085">
    <property type="protein sequence ID" value="KAJ7308617.1"/>
    <property type="molecule type" value="Genomic_DNA"/>
</dbReference>
<protein>
    <recommendedName>
        <fullName evidence="3">SWIM-type domain-containing protein</fullName>
    </recommendedName>
</protein>
<feature type="non-terminal residue" evidence="1">
    <location>
        <position position="1"/>
    </location>
</feature>
<keyword evidence="2" id="KW-1185">Reference proteome</keyword>
<evidence type="ECO:0000313" key="2">
    <source>
        <dbReference type="Proteomes" id="UP001218218"/>
    </source>
</evidence>
<reference evidence="1" key="1">
    <citation type="submission" date="2023-03" db="EMBL/GenBank/DDBJ databases">
        <title>Massive genome expansion in bonnet fungi (Mycena s.s.) driven by repeated elements and novel gene families across ecological guilds.</title>
        <authorList>
            <consortium name="Lawrence Berkeley National Laboratory"/>
            <person name="Harder C.B."/>
            <person name="Miyauchi S."/>
            <person name="Viragh M."/>
            <person name="Kuo A."/>
            <person name="Thoen E."/>
            <person name="Andreopoulos B."/>
            <person name="Lu D."/>
            <person name="Skrede I."/>
            <person name="Drula E."/>
            <person name="Henrissat B."/>
            <person name="Morin E."/>
            <person name="Kohler A."/>
            <person name="Barry K."/>
            <person name="LaButti K."/>
            <person name="Morin E."/>
            <person name="Salamov A."/>
            <person name="Lipzen A."/>
            <person name="Mereny Z."/>
            <person name="Hegedus B."/>
            <person name="Baldrian P."/>
            <person name="Stursova M."/>
            <person name="Weitz H."/>
            <person name="Taylor A."/>
            <person name="Grigoriev I.V."/>
            <person name="Nagy L.G."/>
            <person name="Martin F."/>
            <person name="Kauserud H."/>
        </authorList>
    </citation>
    <scope>NUCLEOTIDE SEQUENCE</scope>
    <source>
        <strain evidence="1">CBHHK002</strain>
    </source>
</reference>
<proteinExistence type="predicted"/>
<dbReference type="AlphaFoldDB" id="A0AAD7EAZ3"/>
<comment type="caution">
    <text evidence="1">The sequence shown here is derived from an EMBL/GenBank/DDBJ whole genome shotgun (WGS) entry which is preliminary data.</text>
</comment>
<gene>
    <name evidence="1" type="ORF">DFH08DRAFT_719779</name>
</gene>
<name>A0AAD7EAZ3_9AGAR</name>